<feature type="transmembrane region" description="Helical" evidence="1">
    <location>
        <begin position="44"/>
        <end position="68"/>
    </location>
</feature>
<dbReference type="RefSeq" id="WP_188497890.1">
    <property type="nucleotide sequence ID" value="NZ_BMFV01000020.1"/>
</dbReference>
<dbReference type="InterPro" id="IPR006976">
    <property type="entry name" value="VanZ-like"/>
</dbReference>
<dbReference type="NCBIfam" id="NF037970">
    <property type="entry name" value="vanZ_1"/>
    <property type="match status" value="1"/>
</dbReference>
<sequence length="130" mass="14787">MTNRKNALLVLSILFILFFTFLPHSSLGIGVEKGHLNLNPLAMFHFASFSSFIINNIGNVMLFIPFGFTLSMRLPNQNKWRIVGIGCLLSMMIEITQLFMPNRCTDIDDVILNTLGTFLGYLFYFKLKDG</sequence>
<proteinExistence type="predicted"/>
<feature type="transmembrane region" description="Helical" evidence="1">
    <location>
        <begin position="110"/>
        <end position="127"/>
    </location>
</feature>
<dbReference type="Proteomes" id="UP000656813">
    <property type="component" value="Unassembled WGS sequence"/>
</dbReference>
<dbReference type="PANTHER" id="PTHR36834">
    <property type="entry name" value="MEMBRANE PROTEIN-RELATED"/>
    <property type="match status" value="1"/>
</dbReference>
<reference evidence="3" key="1">
    <citation type="journal article" date="2014" name="Int. J. Syst. Evol. Microbiol.">
        <title>Complete genome sequence of Corynebacterium casei LMG S-19264T (=DSM 44701T), isolated from a smear-ripened cheese.</title>
        <authorList>
            <consortium name="US DOE Joint Genome Institute (JGI-PGF)"/>
            <person name="Walter F."/>
            <person name="Albersmeier A."/>
            <person name="Kalinowski J."/>
            <person name="Ruckert C."/>
        </authorList>
    </citation>
    <scope>NUCLEOTIDE SEQUENCE</scope>
    <source>
        <strain evidence="3">CGMCC 1.12777</strain>
    </source>
</reference>
<reference evidence="3" key="2">
    <citation type="submission" date="2020-09" db="EMBL/GenBank/DDBJ databases">
        <authorList>
            <person name="Sun Q."/>
            <person name="Zhou Y."/>
        </authorList>
    </citation>
    <scope>NUCLEOTIDE SEQUENCE</scope>
    <source>
        <strain evidence="3">CGMCC 1.12777</strain>
    </source>
</reference>
<accession>A0A8J3ENE7</accession>
<dbReference type="AlphaFoldDB" id="A0A8J3ENE7"/>
<evidence type="ECO:0000259" key="2">
    <source>
        <dbReference type="Pfam" id="PF04892"/>
    </source>
</evidence>
<feature type="transmembrane region" description="Helical" evidence="1">
    <location>
        <begin position="80"/>
        <end position="98"/>
    </location>
</feature>
<evidence type="ECO:0000313" key="3">
    <source>
        <dbReference type="EMBL" id="GGH84251.1"/>
    </source>
</evidence>
<keyword evidence="1" id="KW-1133">Transmembrane helix</keyword>
<dbReference type="EMBL" id="BMFV01000020">
    <property type="protein sequence ID" value="GGH84251.1"/>
    <property type="molecule type" value="Genomic_DNA"/>
</dbReference>
<dbReference type="Pfam" id="PF04892">
    <property type="entry name" value="VanZ"/>
    <property type="match status" value="1"/>
</dbReference>
<keyword evidence="1" id="KW-0812">Transmembrane</keyword>
<keyword evidence="4" id="KW-1185">Reference proteome</keyword>
<gene>
    <name evidence="3" type="ORF">GCM10007096_26900</name>
</gene>
<dbReference type="PANTHER" id="PTHR36834:SF1">
    <property type="entry name" value="INTEGRAL MEMBRANE PROTEIN"/>
    <property type="match status" value="1"/>
</dbReference>
<protein>
    <recommendedName>
        <fullName evidence="2">VanZ-like domain-containing protein</fullName>
    </recommendedName>
</protein>
<keyword evidence="1" id="KW-0472">Membrane</keyword>
<evidence type="ECO:0000313" key="4">
    <source>
        <dbReference type="Proteomes" id="UP000656813"/>
    </source>
</evidence>
<feature type="domain" description="VanZ-like" evidence="2">
    <location>
        <begin position="10"/>
        <end position="125"/>
    </location>
</feature>
<comment type="caution">
    <text evidence="3">The sequence shown here is derived from an EMBL/GenBank/DDBJ whole genome shotgun (WGS) entry which is preliminary data.</text>
</comment>
<dbReference type="InterPro" id="IPR053150">
    <property type="entry name" value="Teicoplanin_resist-assoc"/>
</dbReference>
<evidence type="ECO:0000256" key="1">
    <source>
        <dbReference type="SAM" id="Phobius"/>
    </source>
</evidence>
<organism evidence="3 4">
    <name type="scientific">Pullulanibacillus pueri</name>
    <dbReference type="NCBI Taxonomy" id="1437324"/>
    <lineage>
        <taxon>Bacteria</taxon>
        <taxon>Bacillati</taxon>
        <taxon>Bacillota</taxon>
        <taxon>Bacilli</taxon>
        <taxon>Bacillales</taxon>
        <taxon>Sporolactobacillaceae</taxon>
        <taxon>Pullulanibacillus</taxon>
    </lineage>
</organism>
<name>A0A8J3ENE7_9BACL</name>